<dbReference type="InterPro" id="IPR003474">
    <property type="entry name" value="Glcn_transporter"/>
</dbReference>
<feature type="transmembrane region" description="Helical" evidence="1">
    <location>
        <begin position="142"/>
        <end position="159"/>
    </location>
</feature>
<dbReference type="PIRSF" id="PIRSF002746">
    <property type="entry name" value="Gluconate_transporter"/>
    <property type="match status" value="1"/>
</dbReference>
<dbReference type="Proteomes" id="UP000032305">
    <property type="component" value="Unassembled WGS sequence"/>
</dbReference>
<feature type="transmembrane region" description="Helical" evidence="1">
    <location>
        <begin position="242"/>
        <end position="266"/>
    </location>
</feature>
<reference evidence="2 3" key="1">
    <citation type="submission" date="2014-11" db="EMBL/GenBank/DDBJ databases">
        <title>Whole genome shotgun sequence of Sphingomonas parapaucimobilis NBRC 15100.</title>
        <authorList>
            <person name="Katano-Makiyama Y."/>
            <person name="Hosoyama A."/>
            <person name="Hashimoto M."/>
            <person name="Hosoyama Y."/>
            <person name="Noguchi M."/>
            <person name="Numata M."/>
            <person name="Tsuchikane K."/>
            <person name="Hirakata S."/>
            <person name="Uohara A."/>
            <person name="Shimodaira J."/>
            <person name="Ohji S."/>
            <person name="Ichikawa N."/>
            <person name="Kimura A."/>
            <person name="Yamazoe A."/>
            <person name="Fujita N."/>
        </authorList>
    </citation>
    <scope>NUCLEOTIDE SEQUENCE [LARGE SCALE GENOMIC DNA]</scope>
    <source>
        <strain evidence="2 3">NBRC 15100</strain>
    </source>
</reference>
<keyword evidence="1" id="KW-0812">Transmembrane</keyword>
<feature type="transmembrane region" description="Helical" evidence="1">
    <location>
        <begin position="272"/>
        <end position="299"/>
    </location>
</feature>
<sequence length="462" mass="47082">MLESMTPLLLGLGSLALLLFMILKLRLHPFLSLTIVATLLAAAGVGSVEAALKMVEGGVGKTLGHVALLVALGAMIGRMVDQSGGARALADALAARFGTDRIPLALCATAFILGIPVFFEVGVIMLMPVIYGVSRRTGRPPAVYAVPVCAILLLVHSLLPPHPGAVAVAGILGIDLGRMVLFGLPIAAVTAMLMFPVTRVIMRRPVGVLPEVAEQIEQGGHLPEGHGVSAIQRSSALDEVPVSLIVCVIALPIVLILGGMLAGALLPAGSVVAYVIGLLGVPYIALLIDVLLCAWLLGIRRGQPMSVVSDTLASALPPTAMVILVTGAGGGLAQILVGTGVGAALSGALQDTGLPVLALAFAATLALRVLQGPTTVALMATAGILQPLVATMDLSPNRLALLALAMGAGGMCLSHVNDGGFWFVTRLSGLTTREGLTRWTPATAAGGGIAFLLIALLWQVVP</sequence>
<feature type="transmembrane region" description="Helical" evidence="1">
    <location>
        <begin position="102"/>
        <end position="130"/>
    </location>
</feature>
<evidence type="ECO:0000313" key="3">
    <source>
        <dbReference type="Proteomes" id="UP000032305"/>
    </source>
</evidence>
<evidence type="ECO:0000313" key="2">
    <source>
        <dbReference type="EMBL" id="GAM02378.1"/>
    </source>
</evidence>
<dbReference type="PANTHER" id="PTHR30354:SF25">
    <property type="entry name" value="INNER MEMBRANE PERMEASE YGBN"/>
    <property type="match status" value="1"/>
</dbReference>
<feature type="transmembrane region" description="Helical" evidence="1">
    <location>
        <begin position="31"/>
        <end position="51"/>
    </location>
</feature>
<keyword evidence="1" id="KW-0472">Membrane</keyword>
<dbReference type="NCBIfam" id="TIGR00791">
    <property type="entry name" value="gntP"/>
    <property type="match status" value="1"/>
</dbReference>
<evidence type="ECO:0000256" key="1">
    <source>
        <dbReference type="SAM" id="Phobius"/>
    </source>
</evidence>
<name>A0A0A1WAJ3_9SPHN</name>
<proteinExistence type="predicted"/>
<protein>
    <submittedName>
        <fullName evidence="2">Putative GntP family transporter</fullName>
    </submittedName>
</protein>
<dbReference type="GO" id="GO:0005886">
    <property type="term" value="C:plasma membrane"/>
    <property type="evidence" value="ECO:0007669"/>
    <property type="project" value="TreeGrafter"/>
</dbReference>
<gene>
    <name evidence="2" type="ORF">SP5_080_00070</name>
</gene>
<dbReference type="RefSeq" id="WP_217995705.1">
    <property type="nucleotide sequence ID" value="NZ_BBPI01000080.1"/>
</dbReference>
<dbReference type="GO" id="GO:0015128">
    <property type="term" value="F:gluconate transmembrane transporter activity"/>
    <property type="evidence" value="ECO:0007669"/>
    <property type="project" value="InterPro"/>
</dbReference>
<accession>A0A0A1WAJ3</accession>
<feature type="transmembrane region" description="Helical" evidence="1">
    <location>
        <begin position="7"/>
        <end position="25"/>
    </location>
</feature>
<organism evidence="2 3">
    <name type="scientific">Sphingomonas parapaucimobilis NBRC 15100</name>
    <dbReference type="NCBI Taxonomy" id="1219049"/>
    <lineage>
        <taxon>Bacteria</taxon>
        <taxon>Pseudomonadati</taxon>
        <taxon>Pseudomonadota</taxon>
        <taxon>Alphaproteobacteria</taxon>
        <taxon>Sphingomonadales</taxon>
        <taxon>Sphingomonadaceae</taxon>
        <taxon>Sphingomonas</taxon>
    </lineage>
</organism>
<feature type="transmembrane region" description="Helical" evidence="1">
    <location>
        <begin position="320"/>
        <end position="345"/>
    </location>
</feature>
<dbReference type="Pfam" id="PF02447">
    <property type="entry name" value="GntP_permease"/>
    <property type="match status" value="1"/>
</dbReference>
<dbReference type="EMBL" id="BBPI01000080">
    <property type="protein sequence ID" value="GAM02378.1"/>
    <property type="molecule type" value="Genomic_DNA"/>
</dbReference>
<keyword evidence="3" id="KW-1185">Reference proteome</keyword>
<dbReference type="PANTHER" id="PTHR30354">
    <property type="entry name" value="GNT FAMILY GLUCONATE TRANSPORTER"/>
    <property type="match status" value="1"/>
</dbReference>
<feature type="transmembrane region" description="Helical" evidence="1">
    <location>
        <begin position="397"/>
        <end position="416"/>
    </location>
</feature>
<feature type="transmembrane region" description="Helical" evidence="1">
    <location>
        <begin position="436"/>
        <end position="458"/>
    </location>
</feature>
<dbReference type="eggNOG" id="COG2610">
    <property type="taxonomic scope" value="Bacteria"/>
</dbReference>
<comment type="caution">
    <text evidence="2">The sequence shown here is derived from an EMBL/GenBank/DDBJ whole genome shotgun (WGS) entry which is preliminary data.</text>
</comment>
<keyword evidence="1" id="KW-1133">Transmembrane helix</keyword>
<feature type="transmembrane region" description="Helical" evidence="1">
    <location>
        <begin position="357"/>
        <end position="385"/>
    </location>
</feature>
<feature type="transmembrane region" description="Helical" evidence="1">
    <location>
        <begin position="165"/>
        <end position="195"/>
    </location>
</feature>
<dbReference type="AlphaFoldDB" id="A0A0A1WAJ3"/>